<sequence length="311" mass="33031">MRPFSLLSCSGLRCSGWSTAAVAVAAVAPASATISYSTCPMRWQSSRPYSRFSGGGRGGGNSSWSHAGSRGAGSPQMPPGPHPSTTMNSTGDGELSLETRAALRDDSIVMTEVVKHLPPKGTISVKSLFSAMDENIQEALSERHGGLRRFLEQRKQFFVLHINPADGVLYVIANPIVIQQYATRDAQRKTMRRMMGLDDGDGRQQQRRPGGSRRNTRGRGGRGGGGVGGGGDRRPQGSPSSSGPSRPPPPPPQYRNESGSGHYGGDGRRGPSTQRDDRRGYDGNNGSRGASDGAPRRGGPMGSRHQSFGTR</sequence>
<feature type="region of interest" description="Disordered" evidence="1">
    <location>
        <begin position="50"/>
        <end position="92"/>
    </location>
</feature>
<feature type="compositionally biased region" description="Gly residues" evidence="1">
    <location>
        <begin position="221"/>
        <end position="230"/>
    </location>
</feature>
<proteinExistence type="predicted"/>
<dbReference type="AlphaFoldDB" id="A4HEG8"/>
<organism evidence="3 4">
    <name type="scientific">Leishmania braziliensis</name>
    <dbReference type="NCBI Taxonomy" id="5660"/>
    <lineage>
        <taxon>Eukaryota</taxon>
        <taxon>Discoba</taxon>
        <taxon>Euglenozoa</taxon>
        <taxon>Kinetoplastea</taxon>
        <taxon>Metakinetoplastina</taxon>
        <taxon>Trypanosomatida</taxon>
        <taxon>Trypanosomatidae</taxon>
        <taxon>Leishmaniinae</taxon>
        <taxon>Leishmania</taxon>
        <taxon>Leishmania braziliensis species complex</taxon>
    </lineage>
</organism>
<evidence type="ECO:0000256" key="1">
    <source>
        <dbReference type="SAM" id="MobiDB-lite"/>
    </source>
</evidence>
<evidence type="ECO:0008006" key="5">
    <source>
        <dbReference type="Google" id="ProtNLM"/>
    </source>
</evidence>
<comment type="caution">
    <text evidence="3">The sequence shown here is derived from an EMBL/GenBank/DDBJ whole genome shotgun (WGS) entry which is preliminary data.</text>
</comment>
<name>A4HEG8_LEIBR</name>
<keyword evidence="4" id="KW-1185">Reference proteome</keyword>
<feature type="compositionally biased region" description="Basic residues" evidence="1">
    <location>
        <begin position="210"/>
        <end position="220"/>
    </location>
</feature>
<dbReference type="EMBL" id="CADA01000033">
    <property type="protein sequence ID" value="CAM39224.1"/>
    <property type="molecule type" value="Genomic_DNA"/>
</dbReference>
<dbReference type="InParanoid" id="A4HEG8"/>
<accession>A4HEG8</accession>
<feature type="region of interest" description="Disordered" evidence="1">
    <location>
        <begin position="193"/>
        <end position="311"/>
    </location>
</feature>
<evidence type="ECO:0000313" key="4">
    <source>
        <dbReference type="Proteomes" id="UP000007258"/>
    </source>
</evidence>
<feature type="chain" id="PRO_5002669815" description="Mitochondrial RNA binding complex 1 subunit" evidence="2">
    <location>
        <begin position="33"/>
        <end position="311"/>
    </location>
</feature>
<protein>
    <recommendedName>
        <fullName evidence="5">Mitochondrial RNA binding complex 1 subunit</fullName>
    </recommendedName>
</protein>
<keyword evidence="2" id="KW-0732">Signal</keyword>
<reference evidence="3 4" key="1">
    <citation type="journal article" date="2007" name="Nat. Genet.">
        <title>Comparative genomic analysis of three Leishmania species that cause diverse human disease.</title>
        <authorList>
            <person name="Peacock C.S."/>
            <person name="Seeger K."/>
            <person name="Harris D."/>
            <person name="Murphy L."/>
            <person name="Ruiz J.C."/>
            <person name="Quail M.A."/>
            <person name="Peters N."/>
            <person name="Adlem E."/>
            <person name="Tivey A."/>
            <person name="Aslett M."/>
            <person name="Kerhornou A."/>
            <person name="Ivens A."/>
            <person name="Fraser A."/>
            <person name="Rajandream M.A."/>
            <person name="Carver T."/>
            <person name="Norbertczak H."/>
            <person name="Chillingworth T."/>
            <person name="Hance Z."/>
            <person name="Jagels K."/>
            <person name="Moule S."/>
            <person name="Ormond D."/>
            <person name="Rutter S."/>
            <person name="Squares R."/>
            <person name="Whitehead S."/>
            <person name="Rabbinowitsch E."/>
            <person name="Arrowsmith C."/>
            <person name="White B."/>
            <person name="Thurston S."/>
            <person name="Bringaud F."/>
            <person name="Baldauf S.L."/>
            <person name="Faulconbridge A."/>
            <person name="Jeffares D."/>
            <person name="Depledge D.P."/>
            <person name="Oyola S.O."/>
            <person name="Hilley J.D."/>
            <person name="Brito L.O."/>
            <person name="Tosi L.R."/>
            <person name="Barrell B."/>
            <person name="Cruz A.K."/>
            <person name="Mottram J.C."/>
            <person name="Smith D.F."/>
            <person name="Berriman M."/>
        </authorList>
    </citation>
    <scope>NUCLEOTIDE SEQUENCE [LARGE SCALE GENOMIC DNA]</scope>
    <source>
        <strain evidence="3 4">MHOM/BR/75/M2904</strain>
    </source>
</reference>
<feature type="signal peptide" evidence="2">
    <location>
        <begin position="1"/>
        <end position="32"/>
    </location>
</feature>
<dbReference type="STRING" id="5660.A4HEG8"/>
<evidence type="ECO:0000313" key="3">
    <source>
        <dbReference type="EMBL" id="CAM39224.1"/>
    </source>
</evidence>
<feature type="compositionally biased region" description="Basic and acidic residues" evidence="1">
    <location>
        <begin position="265"/>
        <end position="281"/>
    </location>
</feature>
<dbReference type="Proteomes" id="UP000007258">
    <property type="component" value="Unassembled WGS sequence"/>
</dbReference>
<evidence type="ECO:0000256" key="2">
    <source>
        <dbReference type="SAM" id="SignalP"/>
    </source>
</evidence>
<gene>
    <name evidence="3" type="ORF">LbrM_25_2250</name>
</gene>
<reference evidence="3 4" key="2">
    <citation type="journal article" date="2011" name="Genome Res.">
        <title>Chromosome and gene copy number variation allow major structural change between species and strains of Leishmania.</title>
        <authorList>
            <person name="Rogers M.B."/>
            <person name="Hilley J.D."/>
            <person name="Dickens N.J."/>
            <person name="Wilkes J."/>
            <person name="Bates P.A."/>
            <person name="Depledge D.P."/>
            <person name="Harris D."/>
            <person name="Her Y."/>
            <person name="Herzyk P."/>
            <person name="Imamura H."/>
            <person name="Otto T.D."/>
            <person name="Sanders M."/>
            <person name="Seeger K."/>
            <person name="Dujardin J.C."/>
            <person name="Berriman M."/>
            <person name="Smith D.F."/>
            <person name="Hertz-Fowler C."/>
            <person name="Mottram J.C."/>
        </authorList>
    </citation>
    <scope>NUCLEOTIDE SEQUENCE [LARGE SCALE GENOMIC DNA]</scope>
    <source>
        <strain evidence="3 4">MHOM/BR/75/M2904</strain>
    </source>
</reference>
<dbReference type="OMA" id="QQYATRD"/>
<dbReference type="VEuPathDB" id="TriTrypDB:LbrM.25.2250"/>